<dbReference type="Proteomes" id="UP000799291">
    <property type="component" value="Unassembled WGS sequence"/>
</dbReference>
<keyword evidence="2" id="KW-1185">Reference proteome</keyword>
<name>A0A6G1IUA0_9PLEO</name>
<evidence type="ECO:0000313" key="1">
    <source>
        <dbReference type="EMBL" id="KAF2681449.1"/>
    </source>
</evidence>
<gene>
    <name evidence="1" type="ORF">K458DRAFT_391835</name>
</gene>
<dbReference type="EMBL" id="MU005591">
    <property type="protein sequence ID" value="KAF2681449.1"/>
    <property type="molecule type" value="Genomic_DNA"/>
</dbReference>
<reference evidence="1" key="1">
    <citation type="journal article" date="2020" name="Stud. Mycol.">
        <title>101 Dothideomycetes genomes: a test case for predicting lifestyles and emergence of pathogens.</title>
        <authorList>
            <person name="Haridas S."/>
            <person name="Albert R."/>
            <person name="Binder M."/>
            <person name="Bloem J."/>
            <person name="Labutti K."/>
            <person name="Salamov A."/>
            <person name="Andreopoulos B."/>
            <person name="Baker S."/>
            <person name="Barry K."/>
            <person name="Bills G."/>
            <person name="Bluhm B."/>
            <person name="Cannon C."/>
            <person name="Castanera R."/>
            <person name="Culley D."/>
            <person name="Daum C."/>
            <person name="Ezra D."/>
            <person name="Gonzalez J."/>
            <person name="Henrissat B."/>
            <person name="Kuo A."/>
            <person name="Liang C."/>
            <person name="Lipzen A."/>
            <person name="Lutzoni F."/>
            <person name="Magnuson J."/>
            <person name="Mondo S."/>
            <person name="Nolan M."/>
            <person name="Ohm R."/>
            <person name="Pangilinan J."/>
            <person name="Park H.-J."/>
            <person name="Ramirez L."/>
            <person name="Alfaro M."/>
            <person name="Sun H."/>
            <person name="Tritt A."/>
            <person name="Yoshinaga Y."/>
            <person name="Zwiers L.-H."/>
            <person name="Turgeon B."/>
            <person name="Goodwin S."/>
            <person name="Spatafora J."/>
            <person name="Crous P."/>
            <person name="Grigoriev I."/>
        </authorList>
    </citation>
    <scope>NUCLEOTIDE SEQUENCE</scope>
    <source>
        <strain evidence="1">CBS 122367</strain>
    </source>
</reference>
<accession>A0A6G1IUA0</accession>
<protein>
    <submittedName>
        <fullName evidence="1">Uncharacterized protein</fullName>
    </submittedName>
</protein>
<sequence>MAYTTRSVRQPRQSYLRPALPSMAVLQLTILPDDGSPTTNYAGSFNAVEYTGRSPHFSAGGELDPSRYGYTINDQNLRPFRRDSVEGDFGVTRFFYTICLTLPNEKVAVHPHRSSTEDEFNLHDEAIISSQSLGLRTLPDTLIAWVAAGGLSRSRARSCHLIVTIPRTESVTV</sequence>
<evidence type="ECO:0000313" key="2">
    <source>
        <dbReference type="Proteomes" id="UP000799291"/>
    </source>
</evidence>
<organism evidence="1 2">
    <name type="scientific">Lentithecium fluviatile CBS 122367</name>
    <dbReference type="NCBI Taxonomy" id="1168545"/>
    <lineage>
        <taxon>Eukaryota</taxon>
        <taxon>Fungi</taxon>
        <taxon>Dikarya</taxon>
        <taxon>Ascomycota</taxon>
        <taxon>Pezizomycotina</taxon>
        <taxon>Dothideomycetes</taxon>
        <taxon>Pleosporomycetidae</taxon>
        <taxon>Pleosporales</taxon>
        <taxon>Massarineae</taxon>
        <taxon>Lentitheciaceae</taxon>
        <taxon>Lentithecium</taxon>
    </lineage>
</organism>
<proteinExistence type="predicted"/>
<dbReference type="AlphaFoldDB" id="A0A6G1IUA0"/>